<name>A0AA47GAK2_9LACT</name>
<evidence type="ECO:0000256" key="1">
    <source>
        <dbReference type="SAM" id="Phobius"/>
    </source>
</evidence>
<feature type="transmembrane region" description="Helical" evidence="1">
    <location>
        <begin position="12"/>
        <end position="33"/>
    </location>
</feature>
<accession>A0AA47GAK2</accession>
<keyword evidence="1" id="KW-0812">Transmembrane</keyword>
<gene>
    <name evidence="2" type="ORF">OZ415_04630</name>
</gene>
<organism evidence="2 3">
    <name type="scientific">Aerococcus urinaeequi</name>
    <dbReference type="NCBI Taxonomy" id="51665"/>
    <lineage>
        <taxon>Bacteria</taxon>
        <taxon>Bacillati</taxon>
        <taxon>Bacillota</taxon>
        <taxon>Bacilli</taxon>
        <taxon>Lactobacillales</taxon>
        <taxon>Aerococcaceae</taxon>
        <taxon>Aerococcus</taxon>
    </lineage>
</organism>
<proteinExistence type="predicted"/>
<dbReference type="Proteomes" id="UP001164714">
    <property type="component" value="Chromosome"/>
</dbReference>
<dbReference type="EMBL" id="CP114063">
    <property type="protein sequence ID" value="WAT25354.1"/>
    <property type="molecule type" value="Genomic_DNA"/>
</dbReference>
<feature type="transmembrane region" description="Helical" evidence="1">
    <location>
        <begin position="39"/>
        <end position="58"/>
    </location>
</feature>
<protein>
    <submittedName>
        <fullName evidence="2">Uncharacterized protein</fullName>
    </submittedName>
</protein>
<keyword evidence="1" id="KW-0472">Membrane</keyword>
<dbReference type="RefSeq" id="WP_269105493.1">
    <property type="nucleotide sequence ID" value="NZ_CP114063.1"/>
</dbReference>
<dbReference type="AlphaFoldDB" id="A0AA47GAK2"/>
<evidence type="ECO:0000313" key="2">
    <source>
        <dbReference type="EMBL" id="WAT25354.1"/>
    </source>
</evidence>
<keyword evidence="1" id="KW-1133">Transmembrane helix</keyword>
<evidence type="ECO:0000313" key="3">
    <source>
        <dbReference type="Proteomes" id="UP001164714"/>
    </source>
</evidence>
<sequence length="86" mass="9728">MVRTLAVKEKIYFILLLLPYILLIILSAVWVTNSQGQPFASEHITAFISYICTGHLFYQQDLFSKKSATKICCDDYSGAAFPPFCL</sequence>
<reference evidence="2" key="1">
    <citation type="submission" date="2022-12" db="EMBL/GenBank/DDBJ databases">
        <title>Whole genome sequence analysis of a duck derived balloon bacteium Aerococcus urinaeequi henan2020.</title>
        <authorList>
            <person name="Zhang H."/>
            <person name="Qiao H.X."/>
            <person name="Bian C.Z."/>
            <person name="Shu J.C."/>
        </authorList>
    </citation>
    <scope>NUCLEOTIDE SEQUENCE</scope>
    <source>
        <strain evidence="2">2020-HN-1</strain>
    </source>
</reference>